<dbReference type="PROSITE" id="PS50206">
    <property type="entry name" value="RHODANESE_3"/>
    <property type="match status" value="1"/>
</dbReference>
<evidence type="ECO:0000313" key="2">
    <source>
        <dbReference type="EMBL" id="AUW94756.1"/>
    </source>
</evidence>
<dbReference type="EMBL" id="CP019454">
    <property type="protein sequence ID" value="AUW94756.1"/>
    <property type="molecule type" value="Genomic_DNA"/>
</dbReference>
<reference evidence="2 3" key="1">
    <citation type="journal article" date="2019" name="Sci. Rep.">
        <title>Sulfobacillus thermotolerans: new insights into resistance and metabolic capacities of acidophilic chemolithotrophs.</title>
        <authorList>
            <person name="Panyushkina A.E."/>
            <person name="Babenko V.V."/>
            <person name="Nikitina A.S."/>
            <person name="Selezneva O.V."/>
            <person name="Tsaplina I.A."/>
            <person name="Letarova M.A."/>
            <person name="Kostryukova E.S."/>
            <person name="Letarov A.V."/>
        </authorList>
    </citation>
    <scope>NUCLEOTIDE SEQUENCE [LARGE SCALE GENOMIC DNA]</scope>
    <source>
        <strain evidence="2 3">Kr1</strain>
    </source>
</reference>
<dbReference type="Proteomes" id="UP000325292">
    <property type="component" value="Chromosome"/>
</dbReference>
<dbReference type="SMART" id="SM00450">
    <property type="entry name" value="RHOD"/>
    <property type="match status" value="1"/>
</dbReference>
<dbReference type="Pfam" id="PF00581">
    <property type="entry name" value="Rhodanese"/>
    <property type="match status" value="1"/>
</dbReference>
<evidence type="ECO:0000259" key="1">
    <source>
        <dbReference type="PROSITE" id="PS50206"/>
    </source>
</evidence>
<dbReference type="SUPFAM" id="SSF52821">
    <property type="entry name" value="Rhodanese/Cell cycle control phosphatase"/>
    <property type="match status" value="1"/>
</dbReference>
<dbReference type="InterPro" id="IPR036873">
    <property type="entry name" value="Rhodanese-like_dom_sf"/>
</dbReference>
<organism evidence="2 3">
    <name type="scientific">Sulfobacillus thermotolerans</name>
    <dbReference type="NCBI Taxonomy" id="338644"/>
    <lineage>
        <taxon>Bacteria</taxon>
        <taxon>Bacillati</taxon>
        <taxon>Bacillota</taxon>
        <taxon>Clostridia</taxon>
        <taxon>Eubacteriales</taxon>
        <taxon>Clostridiales Family XVII. Incertae Sedis</taxon>
        <taxon>Sulfobacillus</taxon>
    </lineage>
</organism>
<name>A0ABN5H2D0_9FIRM</name>
<dbReference type="PANTHER" id="PTHR44086">
    <property type="entry name" value="THIOSULFATE SULFURTRANSFERASE RDL2, MITOCHONDRIAL-RELATED"/>
    <property type="match status" value="1"/>
</dbReference>
<sequence>MADTISASDLAQLLKNAKPQHPVVVIDVRLGQVGAIPGAYHVPVTDLEDKEWHWDPEADVVVYCQLGKGGSDYAAEVLEEQGYHKVHKLGGGFNAWEAWMQEHPEDIPPKEK</sequence>
<gene>
    <name evidence="2" type="ORF">BXT84_13045</name>
</gene>
<dbReference type="RefSeq" id="WP_103376196.1">
    <property type="nucleotide sequence ID" value="NZ_CP133983.1"/>
</dbReference>
<dbReference type="PANTHER" id="PTHR44086:SF10">
    <property type="entry name" value="THIOSULFATE SULFURTRANSFERASE_RHODANESE-LIKE DOMAIN-CONTAINING PROTEIN 3"/>
    <property type="match status" value="1"/>
</dbReference>
<feature type="domain" description="Rhodanese" evidence="1">
    <location>
        <begin position="19"/>
        <end position="98"/>
    </location>
</feature>
<dbReference type="InterPro" id="IPR001763">
    <property type="entry name" value="Rhodanese-like_dom"/>
</dbReference>
<dbReference type="CDD" id="cd00158">
    <property type="entry name" value="RHOD"/>
    <property type="match status" value="1"/>
</dbReference>
<proteinExistence type="predicted"/>
<protein>
    <submittedName>
        <fullName evidence="2">Sulfurtransferase</fullName>
    </submittedName>
</protein>
<keyword evidence="3" id="KW-1185">Reference proteome</keyword>
<dbReference type="Gene3D" id="3.40.250.10">
    <property type="entry name" value="Rhodanese-like domain"/>
    <property type="match status" value="1"/>
</dbReference>
<evidence type="ECO:0000313" key="3">
    <source>
        <dbReference type="Proteomes" id="UP000325292"/>
    </source>
</evidence>
<accession>A0ABN5H2D0</accession>